<evidence type="ECO:0000256" key="3">
    <source>
        <dbReference type="ARBA" id="ARBA00022679"/>
    </source>
</evidence>
<dbReference type="GO" id="GO:0071885">
    <property type="term" value="F:N-terminal protein N-methyltransferase activity"/>
    <property type="evidence" value="ECO:0007669"/>
    <property type="project" value="UniProtKB-EC"/>
</dbReference>
<evidence type="ECO:0000256" key="7">
    <source>
        <dbReference type="ARBA" id="ARBA00043129"/>
    </source>
</evidence>
<evidence type="ECO:0000256" key="10">
    <source>
        <dbReference type="ARBA" id="ARBA00048167"/>
    </source>
</evidence>
<comment type="catalytic activity">
    <reaction evidence="10">
        <text>N-terminal L-alanyl-L-prolyl-L-lysyl-[protein] + 3 S-adenosyl-L-methionine = N-terminal N,N,N-trimethyl-L-alanyl-L-prolyl-L-lysyl-[protein] + 3 S-adenosyl-L-homocysteine + 3 H(+)</text>
        <dbReference type="Rhea" id="RHEA:54712"/>
        <dbReference type="Rhea" id="RHEA-COMP:13785"/>
        <dbReference type="Rhea" id="RHEA-COMP:13971"/>
        <dbReference type="ChEBI" id="CHEBI:15378"/>
        <dbReference type="ChEBI" id="CHEBI:57856"/>
        <dbReference type="ChEBI" id="CHEBI:59789"/>
        <dbReference type="ChEBI" id="CHEBI:138057"/>
        <dbReference type="ChEBI" id="CHEBI:138315"/>
        <dbReference type="EC" id="2.1.1.244"/>
    </reaction>
</comment>
<keyword evidence="4 11" id="KW-0949">S-adenosyl-L-methionine</keyword>
<dbReference type="Gene3D" id="3.40.50.150">
    <property type="entry name" value="Vaccinia Virus protein VP39"/>
    <property type="match status" value="1"/>
</dbReference>
<gene>
    <name evidence="12" type="ORF">ACHAXA_001355</name>
</gene>
<keyword evidence="3" id="KW-0808">Transferase</keyword>
<feature type="binding site" evidence="11">
    <location>
        <position position="132"/>
    </location>
    <ligand>
        <name>S-adenosyl-L-methionine</name>
        <dbReference type="ChEBI" id="CHEBI:59789"/>
    </ligand>
</feature>
<evidence type="ECO:0000256" key="1">
    <source>
        <dbReference type="ARBA" id="ARBA00009059"/>
    </source>
</evidence>
<sequence length="295" mass="33135">MDLTNQIQDILFRAGNYIHGRDSDDDSGMTYESIIEWKEMADMIPSSGTCGNEQKRNETRQRWYKTGYDYWEDESNCPATVDGVLGGFASLSKRDLEGSADFVRDLKRTIRPGLKLNQEDNDGIPTRACECGAGIGRVTKGLLLPLGVTQCDLVEPSPRLISSAPDYLGDQSAKCRYFCKGLQDFEPMERAYDIIWIQWVIGYLTDDDLVDFLKRCALSLRRGGVVIVKDNTCEQEAFIVDRDDGSSTRSLPYILAIAELAGYRVVYLRFQEDFPSSIFPVPIIALEPRAFGDSS</sequence>
<feature type="binding site" evidence="11">
    <location>
        <begin position="182"/>
        <end position="183"/>
    </location>
    <ligand>
        <name>S-adenosyl-L-methionine</name>
        <dbReference type="ChEBI" id="CHEBI:59789"/>
    </ligand>
</feature>
<evidence type="ECO:0000256" key="8">
    <source>
        <dbReference type="ARBA" id="ARBA00047306"/>
    </source>
</evidence>
<reference evidence="12 13" key="1">
    <citation type="submission" date="2024-10" db="EMBL/GenBank/DDBJ databases">
        <title>Updated reference genomes for cyclostephanoid diatoms.</title>
        <authorList>
            <person name="Roberts W.R."/>
            <person name="Alverson A.J."/>
        </authorList>
    </citation>
    <scope>NUCLEOTIDE SEQUENCE [LARGE SCALE GENOMIC DNA]</scope>
    <source>
        <strain evidence="12 13">AJA228-03</strain>
    </source>
</reference>
<comment type="similarity">
    <text evidence="1">Belongs to the methyltransferase superfamily. NTM1 family.</text>
</comment>
<dbReference type="PANTHER" id="PTHR12753:SF0">
    <property type="entry name" value="ALPHA N-TERMINAL PROTEIN METHYLTRANSFERASE 1"/>
    <property type="match status" value="1"/>
</dbReference>
<evidence type="ECO:0000313" key="13">
    <source>
        <dbReference type="Proteomes" id="UP001530377"/>
    </source>
</evidence>
<name>A0ABD3RTE8_9STRA</name>
<dbReference type="PIRSF" id="PIRSF016958">
    <property type="entry name" value="DUF858_MeTrfase_lik"/>
    <property type="match status" value="1"/>
</dbReference>
<comment type="catalytic activity">
    <reaction evidence="8">
        <text>N-terminal L-seryl-L-prolyl-L-lysyl-[protein] + 3 S-adenosyl-L-methionine = N-terminal N,N,N-trimethyl-L-seryl-L-prolyl-L-lysyl-[protein] + 3 S-adenosyl-L-homocysteine + 3 H(+)</text>
        <dbReference type="Rhea" id="RHEA:54724"/>
        <dbReference type="Rhea" id="RHEA-COMP:13789"/>
        <dbReference type="Rhea" id="RHEA-COMP:13973"/>
        <dbReference type="ChEBI" id="CHEBI:15378"/>
        <dbReference type="ChEBI" id="CHEBI:57856"/>
        <dbReference type="ChEBI" id="CHEBI:59789"/>
        <dbReference type="ChEBI" id="CHEBI:138061"/>
        <dbReference type="ChEBI" id="CHEBI:138317"/>
        <dbReference type="EC" id="2.1.1.244"/>
    </reaction>
</comment>
<feature type="binding site" evidence="11">
    <location>
        <position position="198"/>
    </location>
    <ligand>
        <name>S-adenosyl-L-methionine</name>
        <dbReference type="ChEBI" id="CHEBI:59789"/>
    </ligand>
</feature>
<accession>A0ABD3RTE8</accession>
<evidence type="ECO:0000256" key="9">
    <source>
        <dbReference type="ARBA" id="ARBA00047885"/>
    </source>
</evidence>
<dbReference type="CDD" id="cd02440">
    <property type="entry name" value="AdoMet_MTases"/>
    <property type="match status" value="1"/>
</dbReference>
<dbReference type="EMBL" id="JALLPB020000276">
    <property type="protein sequence ID" value="KAL3811140.1"/>
    <property type="molecule type" value="Genomic_DNA"/>
</dbReference>
<proteinExistence type="inferred from homology"/>
<evidence type="ECO:0000256" key="11">
    <source>
        <dbReference type="PIRSR" id="PIRSR016958-1"/>
    </source>
</evidence>
<organism evidence="12 13">
    <name type="scientific">Cyclostephanos tholiformis</name>
    <dbReference type="NCBI Taxonomy" id="382380"/>
    <lineage>
        <taxon>Eukaryota</taxon>
        <taxon>Sar</taxon>
        <taxon>Stramenopiles</taxon>
        <taxon>Ochrophyta</taxon>
        <taxon>Bacillariophyta</taxon>
        <taxon>Coscinodiscophyceae</taxon>
        <taxon>Thalassiosirophycidae</taxon>
        <taxon>Stephanodiscales</taxon>
        <taxon>Stephanodiscaceae</taxon>
        <taxon>Cyclostephanos</taxon>
    </lineage>
</organism>
<dbReference type="AlphaFoldDB" id="A0ABD3RTE8"/>
<dbReference type="SUPFAM" id="SSF53335">
    <property type="entry name" value="S-adenosyl-L-methionine-dependent methyltransferases"/>
    <property type="match status" value="1"/>
</dbReference>
<evidence type="ECO:0000313" key="12">
    <source>
        <dbReference type="EMBL" id="KAL3811140.1"/>
    </source>
</evidence>
<keyword evidence="2" id="KW-0489">Methyltransferase</keyword>
<evidence type="ECO:0000256" key="4">
    <source>
        <dbReference type="ARBA" id="ARBA00022691"/>
    </source>
</evidence>
<keyword evidence="13" id="KW-1185">Reference proteome</keyword>
<comment type="catalytic activity">
    <reaction evidence="9">
        <text>N-terminal L-prolyl-L-prolyl-L-lysyl-[protein] + 2 S-adenosyl-L-methionine = N-terminal N,N-dimethyl-L-prolyl-L-prolyl-L-lysyl-[protein] + 2 S-adenosyl-L-homocysteine + 2 H(+)</text>
        <dbReference type="Rhea" id="RHEA:54736"/>
        <dbReference type="Rhea" id="RHEA-COMP:13787"/>
        <dbReference type="Rhea" id="RHEA-COMP:13974"/>
        <dbReference type="ChEBI" id="CHEBI:15378"/>
        <dbReference type="ChEBI" id="CHEBI:57856"/>
        <dbReference type="ChEBI" id="CHEBI:59789"/>
        <dbReference type="ChEBI" id="CHEBI:138059"/>
        <dbReference type="ChEBI" id="CHEBI:138318"/>
        <dbReference type="EC" id="2.1.1.244"/>
    </reaction>
</comment>
<dbReference type="PANTHER" id="PTHR12753">
    <property type="entry name" value="AD-003 - RELATED"/>
    <property type="match status" value="1"/>
</dbReference>
<dbReference type="InterPro" id="IPR008576">
    <property type="entry name" value="MeTrfase_NTM1"/>
</dbReference>
<dbReference type="GO" id="GO:0032259">
    <property type="term" value="P:methylation"/>
    <property type="evidence" value="ECO:0007669"/>
    <property type="project" value="UniProtKB-KW"/>
</dbReference>
<dbReference type="Pfam" id="PF05891">
    <property type="entry name" value="Methyltransf_PK"/>
    <property type="match status" value="1"/>
</dbReference>
<evidence type="ECO:0000256" key="5">
    <source>
        <dbReference type="ARBA" id="ARBA00039112"/>
    </source>
</evidence>
<dbReference type="InterPro" id="IPR029063">
    <property type="entry name" value="SAM-dependent_MTases_sf"/>
</dbReference>
<protein>
    <recommendedName>
        <fullName evidence="6">Alpha N-terminal protein methyltransferase 1</fullName>
        <ecNumber evidence="5">2.1.1.244</ecNumber>
    </recommendedName>
    <alternativeName>
        <fullName evidence="7">X-Pro-Lys N-terminal protein methyltransferase 1</fullName>
    </alternativeName>
</protein>
<feature type="binding site" evidence="11">
    <location>
        <position position="137"/>
    </location>
    <ligand>
        <name>S-adenosyl-L-methionine</name>
        <dbReference type="ChEBI" id="CHEBI:59789"/>
    </ligand>
</feature>
<dbReference type="Proteomes" id="UP001530377">
    <property type="component" value="Unassembled WGS sequence"/>
</dbReference>
<evidence type="ECO:0000256" key="6">
    <source>
        <dbReference type="ARBA" id="ARBA00039449"/>
    </source>
</evidence>
<evidence type="ECO:0000256" key="2">
    <source>
        <dbReference type="ARBA" id="ARBA00022603"/>
    </source>
</evidence>
<dbReference type="EC" id="2.1.1.244" evidence="5"/>
<comment type="caution">
    <text evidence="12">The sequence shown here is derived from an EMBL/GenBank/DDBJ whole genome shotgun (WGS) entry which is preliminary data.</text>
</comment>